<dbReference type="InterPro" id="IPR036390">
    <property type="entry name" value="WH_DNA-bd_sf"/>
</dbReference>
<dbReference type="SUPFAM" id="SSF46785">
    <property type="entry name" value="Winged helix' DNA-binding domain"/>
    <property type="match status" value="1"/>
</dbReference>
<evidence type="ECO:0000256" key="1">
    <source>
        <dbReference type="ARBA" id="ARBA00022603"/>
    </source>
</evidence>
<dbReference type="PROSITE" id="PS51683">
    <property type="entry name" value="SAM_OMT_II"/>
    <property type="match status" value="1"/>
</dbReference>
<dbReference type="Proteomes" id="UP001144280">
    <property type="component" value="Unassembled WGS sequence"/>
</dbReference>
<evidence type="ECO:0000256" key="3">
    <source>
        <dbReference type="ARBA" id="ARBA00022691"/>
    </source>
</evidence>
<feature type="domain" description="O-methyltransferase C-terminal" evidence="4">
    <location>
        <begin position="111"/>
        <end position="313"/>
    </location>
</feature>
<protein>
    <submittedName>
        <fullName evidence="6">O-methyltransferase</fullName>
    </submittedName>
</protein>
<name>A0ABQ5QVQ9_9ACTN</name>
<dbReference type="Pfam" id="PF08100">
    <property type="entry name" value="Dimerisation"/>
    <property type="match status" value="1"/>
</dbReference>
<dbReference type="Gene3D" id="1.10.10.10">
    <property type="entry name" value="Winged helix-like DNA-binding domain superfamily/Winged helix DNA-binding domain"/>
    <property type="match status" value="1"/>
</dbReference>
<keyword evidence="7" id="KW-1185">Reference proteome</keyword>
<evidence type="ECO:0000259" key="5">
    <source>
        <dbReference type="Pfam" id="PF08100"/>
    </source>
</evidence>
<comment type="caution">
    <text evidence="6">The sequence shown here is derived from an EMBL/GenBank/DDBJ whole genome shotgun (WGS) entry which is preliminary data.</text>
</comment>
<dbReference type="Gene3D" id="3.40.50.150">
    <property type="entry name" value="Vaccinia Virus protein VP39"/>
    <property type="match status" value="1"/>
</dbReference>
<proteinExistence type="predicted"/>
<dbReference type="PANTHER" id="PTHR43712:SF2">
    <property type="entry name" value="O-METHYLTRANSFERASE CICE"/>
    <property type="match status" value="1"/>
</dbReference>
<evidence type="ECO:0000313" key="7">
    <source>
        <dbReference type="Proteomes" id="UP001144280"/>
    </source>
</evidence>
<accession>A0ABQ5QVQ9</accession>
<sequence length="332" mass="35748">MTHSVDTAEGILRLGHRFREAKLLLAAVRLDVFSALHEAPASYDEVGRRVGLSGRGLPDFLRALAVLGLVEEDGGRYRNAPGATRHLVRGAPEYIGGFLAGADASLYPAYGRLAEALRTGRPQADGDFTAMLDDPAALAAFARMMDGLTETLGPELVRGYDWSGHRRVLDVGGCRGNLVARLVEAHPHLTGQVFDLPQLEPLFAAYTGARGLAERVSFQAGDFFADPLPAADAIVYGHILHDWSPAQRAHLVALAYAALEPGGTLLIYDRMLNAARDSTTNLVASLTMLLMTDEGGEYTVTEVEHLARAAGFAKVSFQPLGEYETLAVCHKR</sequence>
<gene>
    <name evidence="6" type="ORF">Pa4123_37890</name>
</gene>
<dbReference type="InterPro" id="IPR001077">
    <property type="entry name" value="COMT_C"/>
</dbReference>
<dbReference type="RefSeq" id="WP_281897486.1">
    <property type="nucleotide sequence ID" value="NZ_BSDI01000017.1"/>
</dbReference>
<evidence type="ECO:0000313" key="6">
    <source>
        <dbReference type="EMBL" id="GLH98514.1"/>
    </source>
</evidence>
<dbReference type="SUPFAM" id="SSF53335">
    <property type="entry name" value="S-adenosyl-L-methionine-dependent methyltransferases"/>
    <property type="match status" value="1"/>
</dbReference>
<evidence type="ECO:0000259" key="4">
    <source>
        <dbReference type="Pfam" id="PF00891"/>
    </source>
</evidence>
<dbReference type="InterPro" id="IPR029063">
    <property type="entry name" value="SAM-dependent_MTases_sf"/>
</dbReference>
<keyword evidence="2" id="KW-0808">Transferase</keyword>
<feature type="domain" description="O-methyltransferase dimerisation" evidence="5">
    <location>
        <begin position="16"/>
        <end position="88"/>
    </location>
</feature>
<dbReference type="InterPro" id="IPR016461">
    <property type="entry name" value="COMT-like"/>
</dbReference>
<evidence type="ECO:0000256" key="2">
    <source>
        <dbReference type="ARBA" id="ARBA00022679"/>
    </source>
</evidence>
<dbReference type="InterPro" id="IPR012967">
    <property type="entry name" value="COMT_dimerisation"/>
</dbReference>
<dbReference type="EMBL" id="BSDI01000017">
    <property type="protein sequence ID" value="GLH98514.1"/>
    <property type="molecule type" value="Genomic_DNA"/>
</dbReference>
<keyword evidence="1" id="KW-0489">Methyltransferase</keyword>
<organism evidence="6 7">
    <name type="scientific">Phytohabitans aurantiacus</name>
    <dbReference type="NCBI Taxonomy" id="3016789"/>
    <lineage>
        <taxon>Bacteria</taxon>
        <taxon>Bacillati</taxon>
        <taxon>Actinomycetota</taxon>
        <taxon>Actinomycetes</taxon>
        <taxon>Micromonosporales</taxon>
        <taxon>Micromonosporaceae</taxon>
    </lineage>
</organism>
<dbReference type="Pfam" id="PF00891">
    <property type="entry name" value="Methyltransf_2"/>
    <property type="match status" value="1"/>
</dbReference>
<keyword evidence="3" id="KW-0949">S-adenosyl-L-methionine</keyword>
<dbReference type="PIRSF" id="PIRSF005739">
    <property type="entry name" value="O-mtase"/>
    <property type="match status" value="1"/>
</dbReference>
<dbReference type="PANTHER" id="PTHR43712">
    <property type="entry name" value="PUTATIVE (AFU_ORTHOLOGUE AFUA_4G14580)-RELATED"/>
    <property type="match status" value="1"/>
</dbReference>
<reference evidence="6" key="1">
    <citation type="submission" date="2022-12" db="EMBL/GenBank/DDBJ databases">
        <title>New Phytohabitans aurantiacus sp. RD004123 nov., an actinomycete isolated from soil.</title>
        <authorList>
            <person name="Triningsih D.W."/>
            <person name="Harunari E."/>
            <person name="Igarashi Y."/>
        </authorList>
    </citation>
    <scope>NUCLEOTIDE SEQUENCE</scope>
    <source>
        <strain evidence="6">RD004123</strain>
    </source>
</reference>
<dbReference type="InterPro" id="IPR036388">
    <property type="entry name" value="WH-like_DNA-bd_sf"/>
</dbReference>